<keyword evidence="2" id="KW-1185">Reference proteome</keyword>
<dbReference type="OrthoDB" id="3543532at2"/>
<gene>
    <name evidence="1" type="ORF">SAMN05421833_102137</name>
</gene>
<dbReference type="AlphaFoldDB" id="A0A1N6SX14"/>
<dbReference type="STRING" id="58117.SAMN05421833_102137"/>
<reference evidence="2" key="1">
    <citation type="submission" date="2017-01" db="EMBL/GenBank/DDBJ databases">
        <authorList>
            <person name="Varghese N."/>
            <person name="Submissions S."/>
        </authorList>
    </citation>
    <scope>NUCLEOTIDE SEQUENCE [LARGE SCALE GENOMIC DNA]</scope>
    <source>
        <strain evidence="2">ATCC 12950</strain>
    </source>
</reference>
<evidence type="ECO:0000313" key="2">
    <source>
        <dbReference type="Proteomes" id="UP000186096"/>
    </source>
</evidence>
<dbReference type="RefSeq" id="WP_076432631.1">
    <property type="nucleotide sequence ID" value="NZ_FTNI01000002.1"/>
</dbReference>
<evidence type="ECO:0008006" key="3">
    <source>
        <dbReference type="Google" id="ProtNLM"/>
    </source>
</evidence>
<organism evidence="1 2">
    <name type="scientific">Microbispora rosea</name>
    <dbReference type="NCBI Taxonomy" id="58117"/>
    <lineage>
        <taxon>Bacteria</taxon>
        <taxon>Bacillati</taxon>
        <taxon>Actinomycetota</taxon>
        <taxon>Actinomycetes</taxon>
        <taxon>Streptosporangiales</taxon>
        <taxon>Streptosporangiaceae</taxon>
        <taxon>Microbispora</taxon>
    </lineage>
</organism>
<name>A0A1N6SX14_9ACTN</name>
<accession>A0A1N6SX14</accession>
<sequence length="471" mass="49468">MGEGVTRSFRPEELERLAGLLDDLNRSADEVFKRAWPLQASQFVTPLGEMPRWGSDTAKDLRRRAAIGRLQTGDPFAGLAWAGFPPLEIVANGNKIDPATLISVNSVADWATKTGNSDFQRKSGESLDDYLKRLEAAAISKAIPALTPHEATVANVLKMLGDVQGVTSTAPIVTTQAVSLSRVLFHNQVLRPTVNPLLAKARNSKLLTESSLIRASPKLEDLLLGSEFQLPAKSGTAPGTGLAGLTRRLFMKSKLYRDYVAMLPHDIELEGAGKAVAAGRSLAGARVNNLLNRAFGDNRLARLLGGETHAGAEVKVSGEANLLKVWSATADPTKMEAAAAILKVEPTALTRLGVVARTAGAVRALGVVGGVVSTGYSAANVISQGDPIAAFKRNGAGYVADIAEVGFNASLTAAMICPNPVTLGATVITGAVYVGAKVVENWNDIEAGAKKVSKAIGDGAKKVFSSLNPFD</sequence>
<dbReference type="EMBL" id="FTNI01000002">
    <property type="protein sequence ID" value="SIQ45406.1"/>
    <property type="molecule type" value="Genomic_DNA"/>
</dbReference>
<protein>
    <recommendedName>
        <fullName evidence="3">PE-PGRS family protein</fullName>
    </recommendedName>
</protein>
<evidence type="ECO:0000313" key="1">
    <source>
        <dbReference type="EMBL" id="SIQ45406.1"/>
    </source>
</evidence>
<proteinExistence type="predicted"/>
<dbReference type="Proteomes" id="UP000186096">
    <property type="component" value="Unassembled WGS sequence"/>
</dbReference>